<dbReference type="CDD" id="cd05227">
    <property type="entry name" value="AR_SDR_e"/>
    <property type="match status" value="1"/>
</dbReference>
<evidence type="ECO:0000313" key="5">
    <source>
        <dbReference type="Proteomes" id="UP001216139"/>
    </source>
</evidence>
<name>A0ABY7TDV0_9SPHI</name>
<feature type="domain" description="NAD-dependent epimerase/dehydratase" evidence="3">
    <location>
        <begin position="10"/>
        <end position="247"/>
    </location>
</feature>
<keyword evidence="1" id="KW-0560">Oxidoreductase</keyword>
<proteinExistence type="inferred from homology"/>
<sequence length="344" mass="37576">MENSSLKPLVLVTGGSGFIASYCIIELLNNGYRVKASVRSLERTKEVKEMLTRGGIRNFKDLSFVEADLGRESGWDQAVAGCTYVIHPASPTPNPAAKTEEEFVRPAVNGVLWVLRAAKKAGVKRVVLTSAFGAVGYGTNKQSPYTEEDWSDLRQSLPAYQKSKTMSEKAAWDYVNGEGKGLELSVVNPVAVLGPVLGPDYSHSIRLIQGMLSGTIKGLPKITFPQVDVRDVADLHVKAMTHPDAKGQRFLASAGEAISNLDIARILREGLGEKAAKVPQREMPSWLIRIIGLFNPKVRLIVPHLGLYKEVSHDKASRLLNWEPRPTRDAVLATGRSLIDLGLV</sequence>
<dbReference type="Gene3D" id="3.40.50.720">
    <property type="entry name" value="NAD(P)-binding Rossmann-like Domain"/>
    <property type="match status" value="1"/>
</dbReference>
<evidence type="ECO:0000313" key="4">
    <source>
        <dbReference type="EMBL" id="WCT14319.1"/>
    </source>
</evidence>
<accession>A0ABY7TDV0</accession>
<dbReference type="Proteomes" id="UP001216139">
    <property type="component" value="Chromosome"/>
</dbReference>
<dbReference type="PANTHER" id="PTHR10366">
    <property type="entry name" value="NAD DEPENDENT EPIMERASE/DEHYDRATASE"/>
    <property type="match status" value="1"/>
</dbReference>
<evidence type="ECO:0000256" key="2">
    <source>
        <dbReference type="ARBA" id="ARBA00023445"/>
    </source>
</evidence>
<gene>
    <name evidence="4" type="ORF">PQO05_10285</name>
</gene>
<protein>
    <submittedName>
        <fullName evidence="4">Aldehyde reductase</fullName>
    </submittedName>
</protein>
<dbReference type="InterPro" id="IPR001509">
    <property type="entry name" value="Epimerase_deHydtase"/>
</dbReference>
<dbReference type="Pfam" id="PF01370">
    <property type="entry name" value="Epimerase"/>
    <property type="match status" value="1"/>
</dbReference>
<keyword evidence="5" id="KW-1185">Reference proteome</keyword>
<evidence type="ECO:0000259" key="3">
    <source>
        <dbReference type="Pfam" id="PF01370"/>
    </source>
</evidence>
<reference evidence="4 5" key="1">
    <citation type="submission" date="2023-02" db="EMBL/GenBank/DDBJ databases">
        <title>Genome sequence of Mucilaginibacter jinjuensis strain KACC 16571.</title>
        <authorList>
            <person name="Kim S."/>
            <person name="Heo J."/>
            <person name="Kwon S.-W."/>
        </authorList>
    </citation>
    <scope>NUCLEOTIDE SEQUENCE [LARGE SCALE GENOMIC DNA]</scope>
    <source>
        <strain evidence="4 5">KACC 16571</strain>
    </source>
</reference>
<dbReference type="RefSeq" id="WP_273632750.1">
    <property type="nucleotide sequence ID" value="NZ_CP117167.1"/>
</dbReference>
<evidence type="ECO:0000256" key="1">
    <source>
        <dbReference type="ARBA" id="ARBA00023002"/>
    </source>
</evidence>
<dbReference type="InterPro" id="IPR050425">
    <property type="entry name" value="NAD(P)_dehydrat-like"/>
</dbReference>
<dbReference type="PANTHER" id="PTHR10366:SF564">
    <property type="entry name" value="STEROL-4-ALPHA-CARBOXYLATE 3-DEHYDROGENASE, DECARBOXYLATING"/>
    <property type="match status" value="1"/>
</dbReference>
<organism evidence="4 5">
    <name type="scientific">Mucilaginibacter jinjuensis</name>
    <dbReference type="NCBI Taxonomy" id="1176721"/>
    <lineage>
        <taxon>Bacteria</taxon>
        <taxon>Pseudomonadati</taxon>
        <taxon>Bacteroidota</taxon>
        <taxon>Sphingobacteriia</taxon>
        <taxon>Sphingobacteriales</taxon>
        <taxon>Sphingobacteriaceae</taxon>
        <taxon>Mucilaginibacter</taxon>
    </lineage>
</organism>
<comment type="similarity">
    <text evidence="2">Belongs to the NAD(P)-dependent epimerase/dehydratase family. Dihydroflavonol-4-reductase subfamily.</text>
</comment>
<dbReference type="InterPro" id="IPR036291">
    <property type="entry name" value="NAD(P)-bd_dom_sf"/>
</dbReference>
<dbReference type="SUPFAM" id="SSF51735">
    <property type="entry name" value="NAD(P)-binding Rossmann-fold domains"/>
    <property type="match status" value="1"/>
</dbReference>
<dbReference type="EMBL" id="CP117167">
    <property type="protein sequence ID" value="WCT14319.1"/>
    <property type="molecule type" value="Genomic_DNA"/>
</dbReference>